<comment type="similarity">
    <text evidence="2 9">Belongs to the PP2C family.</text>
</comment>
<feature type="region of interest" description="Disordered" evidence="10">
    <location>
        <begin position="177"/>
        <end position="198"/>
    </location>
</feature>
<comment type="cofactor">
    <cofactor evidence="1">
        <name>Mn(2+)</name>
        <dbReference type="ChEBI" id="CHEBI:29035"/>
    </cofactor>
</comment>
<feature type="compositionally biased region" description="Basic and acidic residues" evidence="10">
    <location>
        <begin position="228"/>
        <end position="275"/>
    </location>
</feature>
<dbReference type="PANTHER" id="PTHR13832">
    <property type="entry name" value="PROTEIN PHOSPHATASE 2C"/>
    <property type="match status" value="1"/>
</dbReference>
<dbReference type="OrthoDB" id="10264738at2759"/>
<feature type="region of interest" description="Disordered" evidence="10">
    <location>
        <begin position="403"/>
        <end position="456"/>
    </location>
</feature>
<dbReference type="SUPFAM" id="SSF81606">
    <property type="entry name" value="PP2C-like"/>
    <property type="match status" value="2"/>
</dbReference>
<dbReference type="Pfam" id="PF00481">
    <property type="entry name" value="PP2C"/>
    <property type="match status" value="2"/>
</dbReference>
<keyword evidence="6" id="KW-0460">Magnesium</keyword>
<accession>A0A8S9ZPG0</accession>
<evidence type="ECO:0000256" key="5">
    <source>
        <dbReference type="ARBA" id="ARBA00022801"/>
    </source>
</evidence>
<proteinExistence type="inferred from homology"/>
<dbReference type="PANTHER" id="PTHR13832:SF803">
    <property type="entry name" value="PROTEIN PHOSPHATASE 1G"/>
    <property type="match status" value="1"/>
</dbReference>
<dbReference type="Proteomes" id="UP000605970">
    <property type="component" value="Unassembled WGS sequence"/>
</dbReference>
<evidence type="ECO:0000256" key="7">
    <source>
        <dbReference type="ARBA" id="ARBA00022912"/>
    </source>
</evidence>
<sequence>MGAYRSKPEKEKVYESGGNDSIRFASCSMQGWRIHQEDADNCIIDFMPNMSFFAVYDGHGGPEVAQYLSLHFPDYLKNLQFLNNFDSDNLPTNEEIQNILGQAFLQFDETLTSQPVFEKLTALTVDSSKQKDSPKTEQEEQHELLEEAVALSKESRISLEKIIKRYTKYQELLLKNASSKEENEGEEDEEEESEEVVELTSERSCRRITKRSVMLFNSPQIPKRIKLSDEGLTEEEHNVGTSKVSEETLGEDKKEKNGEKLLFDKDTLKNNKMDEISPSNGKIKNKEVEEKEQNFKNKKDLKKEEVIPLIAAKEEELVLPALEEFEVSSTSTSITCKTTVTNTNITAGDGIKTSLPKKETAALSIKDEKEIQKIEEIPSSSTSNLNKNKQQGIAQLLRNLDEMNEEEEEEEDSDYKVEEDEGEIADSTSNEVEDEEAEDECIEGEEEEEEDSSIEEEDLNSLMMRTDATRPGFDSGSTACMAFLLKNHIIVANVGDTRAVLCRSKKAIDLSVDHKPEDKLEKDRINAAGGNVSSDGRVNGGLNLSRAFGDHFYKQERNLPLHSQQITAFPDITVTTRDFENDDFLVVACDGIWNSLTSQQVCDFVLERINCIGLKEITAEICDYCCANDTDGDGTGCDNETM</sequence>
<dbReference type="GO" id="GO:0004722">
    <property type="term" value="F:protein serine/threonine phosphatase activity"/>
    <property type="evidence" value="ECO:0007669"/>
    <property type="project" value="UniProtKB-EC"/>
</dbReference>
<feature type="compositionally biased region" description="Acidic residues" evidence="10">
    <location>
        <begin position="431"/>
        <end position="456"/>
    </location>
</feature>
<organism evidence="12 13">
    <name type="scientific">Meloidogyne graminicola</name>
    <dbReference type="NCBI Taxonomy" id="189291"/>
    <lineage>
        <taxon>Eukaryota</taxon>
        <taxon>Metazoa</taxon>
        <taxon>Ecdysozoa</taxon>
        <taxon>Nematoda</taxon>
        <taxon>Chromadorea</taxon>
        <taxon>Rhabditida</taxon>
        <taxon>Tylenchina</taxon>
        <taxon>Tylenchomorpha</taxon>
        <taxon>Tylenchoidea</taxon>
        <taxon>Meloidogynidae</taxon>
        <taxon>Meloidogyninae</taxon>
        <taxon>Meloidogyne</taxon>
    </lineage>
</organism>
<dbReference type="InterPro" id="IPR036457">
    <property type="entry name" value="PPM-type-like_dom_sf"/>
</dbReference>
<keyword evidence="7 9" id="KW-0904">Protein phosphatase</keyword>
<dbReference type="InterPro" id="IPR000222">
    <property type="entry name" value="PP2C_BS"/>
</dbReference>
<name>A0A8S9ZPG0_9BILA</name>
<dbReference type="SMART" id="SM00332">
    <property type="entry name" value="PP2Cc"/>
    <property type="match status" value="1"/>
</dbReference>
<keyword evidence="8" id="KW-0464">Manganese</keyword>
<keyword evidence="13" id="KW-1185">Reference proteome</keyword>
<dbReference type="InterPro" id="IPR001932">
    <property type="entry name" value="PPM-type_phosphatase-like_dom"/>
</dbReference>
<dbReference type="InterPro" id="IPR015655">
    <property type="entry name" value="PP2C"/>
</dbReference>
<dbReference type="PROSITE" id="PS01032">
    <property type="entry name" value="PPM_1"/>
    <property type="match status" value="1"/>
</dbReference>
<evidence type="ECO:0000256" key="9">
    <source>
        <dbReference type="RuleBase" id="RU003465"/>
    </source>
</evidence>
<dbReference type="EC" id="3.1.3.16" evidence="3"/>
<keyword evidence="5 9" id="KW-0378">Hydrolase</keyword>
<feature type="compositionally biased region" description="Acidic residues" evidence="10">
    <location>
        <begin position="183"/>
        <end position="197"/>
    </location>
</feature>
<evidence type="ECO:0000256" key="6">
    <source>
        <dbReference type="ARBA" id="ARBA00022842"/>
    </source>
</evidence>
<dbReference type="CDD" id="cd00143">
    <property type="entry name" value="PP2Cc"/>
    <property type="match status" value="1"/>
</dbReference>
<reference evidence="12" key="1">
    <citation type="journal article" date="2020" name="Ecol. Evol.">
        <title>Genome structure and content of the rice root-knot nematode (Meloidogyne graminicola).</title>
        <authorList>
            <person name="Phan N.T."/>
            <person name="Danchin E.G.J."/>
            <person name="Klopp C."/>
            <person name="Perfus-Barbeoch L."/>
            <person name="Kozlowski D.K."/>
            <person name="Koutsovoulos G.D."/>
            <person name="Lopez-Roques C."/>
            <person name="Bouchez O."/>
            <person name="Zahm M."/>
            <person name="Besnard G."/>
            <person name="Bellafiore S."/>
        </authorList>
    </citation>
    <scope>NUCLEOTIDE SEQUENCE</scope>
    <source>
        <strain evidence="12">VN-18</strain>
    </source>
</reference>
<dbReference type="PROSITE" id="PS51746">
    <property type="entry name" value="PPM_2"/>
    <property type="match status" value="1"/>
</dbReference>
<evidence type="ECO:0000313" key="13">
    <source>
        <dbReference type="Proteomes" id="UP000605970"/>
    </source>
</evidence>
<evidence type="ECO:0000259" key="11">
    <source>
        <dbReference type="PROSITE" id="PS51746"/>
    </source>
</evidence>
<evidence type="ECO:0000256" key="3">
    <source>
        <dbReference type="ARBA" id="ARBA00013081"/>
    </source>
</evidence>
<dbReference type="GO" id="GO:0046872">
    <property type="term" value="F:metal ion binding"/>
    <property type="evidence" value="ECO:0007669"/>
    <property type="project" value="UniProtKB-KW"/>
</dbReference>
<feature type="compositionally biased region" description="Acidic residues" evidence="10">
    <location>
        <begin position="403"/>
        <end position="424"/>
    </location>
</feature>
<evidence type="ECO:0000256" key="1">
    <source>
        <dbReference type="ARBA" id="ARBA00001936"/>
    </source>
</evidence>
<feature type="region of interest" description="Disordered" evidence="10">
    <location>
        <begin position="228"/>
        <end position="284"/>
    </location>
</feature>
<dbReference type="EMBL" id="JABEBT010000044">
    <property type="protein sequence ID" value="KAF7635324.1"/>
    <property type="molecule type" value="Genomic_DNA"/>
</dbReference>
<evidence type="ECO:0000313" key="12">
    <source>
        <dbReference type="EMBL" id="KAF7635324.1"/>
    </source>
</evidence>
<protein>
    <recommendedName>
        <fullName evidence="3">protein-serine/threonine phosphatase</fullName>
        <ecNumber evidence="3">3.1.3.16</ecNumber>
    </recommendedName>
</protein>
<feature type="domain" description="PPM-type phosphatase" evidence="11">
    <location>
        <begin position="23"/>
        <end position="642"/>
    </location>
</feature>
<evidence type="ECO:0000256" key="10">
    <source>
        <dbReference type="SAM" id="MobiDB-lite"/>
    </source>
</evidence>
<comment type="caution">
    <text evidence="12">The sequence shown here is derived from an EMBL/GenBank/DDBJ whole genome shotgun (WGS) entry which is preliminary data.</text>
</comment>
<evidence type="ECO:0000256" key="4">
    <source>
        <dbReference type="ARBA" id="ARBA00022723"/>
    </source>
</evidence>
<dbReference type="Gene3D" id="3.60.40.10">
    <property type="entry name" value="PPM-type phosphatase domain"/>
    <property type="match status" value="2"/>
</dbReference>
<keyword evidence="4" id="KW-0479">Metal-binding</keyword>
<evidence type="ECO:0000256" key="8">
    <source>
        <dbReference type="ARBA" id="ARBA00023211"/>
    </source>
</evidence>
<gene>
    <name evidence="12" type="ORF">Mgra_00005289</name>
</gene>
<evidence type="ECO:0000256" key="2">
    <source>
        <dbReference type="ARBA" id="ARBA00006702"/>
    </source>
</evidence>
<dbReference type="AlphaFoldDB" id="A0A8S9ZPG0"/>